<dbReference type="SMART" id="SM00571">
    <property type="entry name" value="DDT"/>
    <property type="match status" value="1"/>
</dbReference>
<evidence type="ECO:0000256" key="1">
    <source>
        <dbReference type="ARBA" id="ARBA00004123"/>
    </source>
</evidence>
<dbReference type="AlphaFoldDB" id="A0ABD1YEX0"/>
<gene>
    <name evidence="12" type="ORF">R1flu_014007</name>
</gene>
<keyword evidence="3" id="KW-0963">Cytoplasm</keyword>
<name>A0ABD1YEX0_9MARC</name>
<keyword evidence="9" id="KW-0539">Nucleus</keyword>
<evidence type="ECO:0000313" key="12">
    <source>
        <dbReference type="EMBL" id="KAL2629321.1"/>
    </source>
</evidence>
<dbReference type="PANTHER" id="PTHR31169:SF8">
    <property type="entry name" value="ZINC-FINGER DOMAIN OF MONOAMINE-OXIDASE A REPRESSOR R1 PROTEIN"/>
    <property type="match status" value="1"/>
</dbReference>
<dbReference type="InterPro" id="IPR040221">
    <property type="entry name" value="CDCA7/CDA7L"/>
</dbReference>
<feature type="compositionally biased region" description="Basic and acidic residues" evidence="10">
    <location>
        <begin position="172"/>
        <end position="189"/>
    </location>
</feature>
<evidence type="ECO:0000256" key="3">
    <source>
        <dbReference type="ARBA" id="ARBA00022490"/>
    </source>
</evidence>
<keyword evidence="5" id="KW-0597">Phosphoprotein</keyword>
<feature type="region of interest" description="Disordered" evidence="10">
    <location>
        <begin position="344"/>
        <end position="460"/>
    </location>
</feature>
<keyword evidence="4" id="KW-1017">Isopeptide bond</keyword>
<dbReference type="PROSITE" id="PS50827">
    <property type="entry name" value="DDT"/>
    <property type="match status" value="1"/>
</dbReference>
<keyword evidence="8" id="KW-0804">Transcription</keyword>
<dbReference type="InterPro" id="IPR028942">
    <property type="entry name" value="WHIM1_dom"/>
</dbReference>
<protein>
    <recommendedName>
        <fullName evidence="11">DDT domain-containing protein</fullName>
    </recommendedName>
</protein>
<feature type="region of interest" description="Disordered" evidence="10">
    <location>
        <begin position="47"/>
        <end position="126"/>
    </location>
</feature>
<evidence type="ECO:0000256" key="8">
    <source>
        <dbReference type="ARBA" id="ARBA00023163"/>
    </source>
</evidence>
<evidence type="ECO:0000256" key="7">
    <source>
        <dbReference type="ARBA" id="ARBA00023015"/>
    </source>
</evidence>
<comment type="subcellular location">
    <subcellularLocation>
        <location evidence="2">Cytoplasm</location>
    </subcellularLocation>
    <subcellularLocation>
        <location evidence="1">Nucleus</location>
    </subcellularLocation>
</comment>
<evidence type="ECO:0000256" key="10">
    <source>
        <dbReference type="SAM" id="MobiDB-lite"/>
    </source>
</evidence>
<keyword evidence="13" id="KW-1185">Reference proteome</keyword>
<dbReference type="PANTHER" id="PTHR31169">
    <property type="entry name" value="OS05G0300700 PROTEIN"/>
    <property type="match status" value="1"/>
</dbReference>
<feature type="domain" description="DDT" evidence="11">
    <location>
        <begin position="516"/>
        <end position="581"/>
    </location>
</feature>
<dbReference type="Pfam" id="PF10497">
    <property type="entry name" value="zf-4CXXC_R1"/>
    <property type="match status" value="1"/>
</dbReference>
<evidence type="ECO:0000256" key="2">
    <source>
        <dbReference type="ARBA" id="ARBA00004496"/>
    </source>
</evidence>
<evidence type="ECO:0000256" key="5">
    <source>
        <dbReference type="ARBA" id="ARBA00022553"/>
    </source>
</evidence>
<proteinExistence type="predicted"/>
<dbReference type="Proteomes" id="UP001605036">
    <property type="component" value="Unassembled WGS sequence"/>
</dbReference>
<comment type="caution">
    <text evidence="12">The sequence shown here is derived from an EMBL/GenBank/DDBJ whole genome shotgun (WGS) entry which is preliminary data.</text>
</comment>
<evidence type="ECO:0000256" key="4">
    <source>
        <dbReference type="ARBA" id="ARBA00022499"/>
    </source>
</evidence>
<dbReference type="EMBL" id="JBHFFA010000004">
    <property type="protein sequence ID" value="KAL2629321.1"/>
    <property type="molecule type" value="Genomic_DNA"/>
</dbReference>
<organism evidence="12 13">
    <name type="scientific">Riccia fluitans</name>
    <dbReference type="NCBI Taxonomy" id="41844"/>
    <lineage>
        <taxon>Eukaryota</taxon>
        <taxon>Viridiplantae</taxon>
        <taxon>Streptophyta</taxon>
        <taxon>Embryophyta</taxon>
        <taxon>Marchantiophyta</taxon>
        <taxon>Marchantiopsida</taxon>
        <taxon>Marchantiidae</taxon>
        <taxon>Marchantiales</taxon>
        <taxon>Ricciaceae</taxon>
        <taxon>Riccia</taxon>
    </lineage>
</organism>
<accession>A0ABD1YEX0</accession>
<evidence type="ECO:0000313" key="13">
    <source>
        <dbReference type="Proteomes" id="UP001605036"/>
    </source>
</evidence>
<sequence length="893" mass="98088">MDRPKASVSGSGVPLVAEPSKSGHWEKVSRTSSSEFLGNSNVIVLDDSEDESAEAGLTRSPSPFGTPRALETAPLLQLDQEDMLSPSQSSESRKMKHSRKRVLAVEDPGSASRFNTKFPHASPSLAKTTTVGVPLQGNYIKAAVVTTGVGPAFDLDTASQETKALRKRKSGGKGDIEVGAEQDNKENKSMKVQAGNGVKSESNGKKRKTEVEVGVDPESSSKRSQSSIELATDGSVASERKTCHQCRQRHGLALAWCKETTGKRSCTQKFCAKCLRNRYGEILAEVQARDSWSCPRCRGICNCSMCMKKRGLAPTGGLAKQALAAGYSSVADLLQKFPNVREERYSREENAASVSNGSKEGAPTKQDSISPRPLVDDDDFETSVPGKKSRKDEVAFVKESATSGGEQGDGVKKKRMRRTKSEMEASAAVHRVEGHSAAVQQENEVKGEASMKKRKGKKSKAKVQVEQDLVKEDMIGGLALEAFEEDIVEEELPVEEEIVLPTGSPLVKVGDVTLPPEAVGPALQFLEFCSTFEKPLRLKRAKPPRILAEMLRGGTLRRGSQSEIVQFHAQLISIILDDLDDDTNVTMSAASKNCWVYHLERHLSEQFFLSTVDVEGEQREEEEEYDDRSVAASTSGTKILPLSYWPIPGEDIVAVLKALRSGVDGYGNLSVTTRLQILATLCDSILTTKKMRDYLEKVMNSREVEQKENREELLAVKKQAREIHENSVNEVLAAKKDNVSLDVRDVEKLKREYAELADKEAQLTETAAKLSGAKCEALRAEPEAVHRSGSRFWRLKGGKDKESILLQGISNLGSGLPTEEWSVFLEEQEEEVMRCITNLNTRKKAPAKIPRRVKKRKAPVSVENQASISLPEVENQAWVKLPEVEVPVIELSD</sequence>
<feature type="region of interest" description="Disordered" evidence="10">
    <location>
        <begin position="164"/>
        <end position="233"/>
    </location>
</feature>
<evidence type="ECO:0000259" key="11">
    <source>
        <dbReference type="PROSITE" id="PS50827"/>
    </source>
</evidence>
<dbReference type="GO" id="GO:0005737">
    <property type="term" value="C:cytoplasm"/>
    <property type="evidence" value="ECO:0007669"/>
    <property type="project" value="UniProtKB-SubCell"/>
</dbReference>
<dbReference type="Pfam" id="PF15612">
    <property type="entry name" value="WHIM1"/>
    <property type="match status" value="1"/>
</dbReference>
<dbReference type="InterPro" id="IPR018866">
    <property type="entry name" value="Znf-4CXXC_R1"/>
</dbReference>
<reference evidence="12 13" key="1">
    <citation type="submission" date="2024-09" db="EMBL/GenBank/DDBJ databases">
        <title>Chromosome-scale assembly of Riccia fluitans.</title>
        <authorList>
            <person name="Paukszto L."/>
            <person name="Sawicki J."/>
            <person name="Karawczyk K."/>
            <person name="Piernik-Szablinska J."/>
            <person name="Szczecinska M."/>
            <person name="Mazdziarz M."/>
        </authorList>
    </citation>
    <scope>NUCLEOTIDE SEQUENCE [LARGE SCALE GENOMIC DNA]</scope>
    <source>
        <strain evidence="12">Rf_01</strain>
        <tissue evidence="12">Aerial parts of the thallus</tissue>
    </source>
</reference>
<evidence type="ECO:0000256" key="9">
    <source>
        <dbReference type="ARBA" id="ARBA00023242"/>
    </source>
</evidence>
<feature type="region of interest" description="Disordered" evidence="10">
    <location>
        <begin position="1"/>
        <end position="32"/>
    </location>
</feature>
<dbReference type="GO" id="GO:0005634">
    <property type="term" value="C:nucleus"/>
    <property type="evidence" value="ECO:0007669"/>
    <property type="project" value="UniProtKB-SubCell"/>
</dbReference>
<dbReference type="InterPro" id="IPR018501">
    <property type="entry name" value="DDT_dom"/>
</dbReference>
<keyword evidence="7" id="KW-0805">Transcription regulation</keyword>
<evidence type="ECO:0000256" key="6">
    <source>
        <dbReference type="ARBA" id="ARBA00022843"/>
    </source>
</evidence>
<keyword evidence="6" id="KW-0832">Ubl conjugation</keyword>